<organism evidence="2 3">
    <name type="scientific">Loxia curvirostra</name>
    <name type="common">Red crossbill</name>
    <dbReference type="NCBI Taxonomy" id="64802"/>
    <lineage>
        <taxon>Eukaryota</taxon>
        <taxon>Metazoa</taxon>
        <taxon>Chordata</taxon>
        <taxon>Craniata</taxon>
        <taxon>Vertebrata</taxon>
        <taxon>Euteleostomi</taxon>
        <taxon>Archelosauria</taxon>
        <taxon>Archosauria</taxon>
        <taxon>Dinosauria</taxon>
        <taxon>Saurischia</taxon>
        <taxon>Theropoda</taxon>
        <taxon>Coelurosauria</taxon>
        <taxon>Aves</taxon>
        <taxon>Neognathae</taxon>
        <taxon>Neoaves</taxon>
        <taxon>Telluraves</taxon>
        <taxon>Australaves</taxon>
        <taxon>Passeriformes</taxon>
        <taxon>Passeroidea</taxon>
        <taxon>Fringillidae</taxon>
        <taxon>Carduelinae</taxon>
        <taxon>Loxia</taxon>
    </lineage>
</organism>
<dbReference type="Pfam" id="PF02750">
    <property type="entry name" value="Synapsin_C"/>
    <property type="match status" value="1"/>
</dbReference>
<dbReference type="Gene3D" id="3.30.470.20">
    <property type="entry name" value="ATP-grasp fold, B domain"/>
    <property type="match status" value="1"/>
</dbReference>
<dbReference type="GO" id="GO:0030672">
    <property type="term" value="C:synaptic vesicle membrane"/>
    <property type="evidence" value="ECO:0007669"/>
    <property type="project" value="TreeGrafter"/>
</dbReference>
<evidence type="ECO:0000313" key="2">
    <source>
        <dbReference type="EMBL" id="NWY96123.1"/>
    </source>
</evidence>
<comment type="caution">
    <text evidence="2">The sequence shown here is derived from an EMBL/GenBank/DDBJ whole genome shotgun (WGS) entry which is preliminary data.</text>
</comment>
<name>A0A7K7IPW4_LOXCU</name>
<dbReference type="PANTHER" id="PTHR10841">
    <property type="entry name" value="SYNAPSIN"/>
    <property type="match status" value="1"/>
</dbReference>
<proteinExistence type="predicted"/>
<dbReference type="GO" id="GO:0007269">
    <property type="term" value="P:neurotransmitter secretion"/>
    <property type="evidence" value="ECO:0007669"/>
    <property type="project" value="TreeGrafter"/>
</dbReference>
<evidence type="ECO:0000313" key="3">
    <source>
        <dbReference type="Proteomes" id="UP000564784"/>
    </source>
</evidence>
<keyword evidence="3" id="KW-1185">Reference proteome</keyword>
<feature type="non-terminal residue" evidence="2">
    <location>
        <position position="98"/>
    </location>
</feature>
<evidence type="ECO:0000259" key="1">
    <source>
        <dbReference type="Pfam" id="PF02750"/>
    </source>
</evidence>
<protein>
    <submittedName>
        <fullName evidence="2">SYN1 protein</fullName>
    </submittedName>
</protein>
<dbReference type="PANTHER" id="PTHR10841:SF24">
    <property type="entry name" value="SYNAPSIN-1"/>
    <property type="match status" value="1"/>
</dbReference>
<dbReference type="AlphaFoldDB" id="A0A7K7IPW4"/>
<dbReference type="OrthoDB" id="10249572at2759"/>
<reference evidence="2 3" key="1">
    <citation type="submission" date="2019-09" db="EMBL/GenBank/DDBJ databases">
        <title>Bird 10,000 Genomes (B10K) Project - Family phase.</title>
        <authorList>
            <person name="Zhang G."/>
        </authorList>
    </citation>
    <scope>NUCLEOTIDE SEQUENCE [LARGE SCALE GENOMIC DNA]</scope>
    <source>
        <strain evidence="2">OUT-0011</strain>
        <tissue evidence="2">Muscle</tissue>
    </source>
</reference>
<feature type="domain" description="Synapsin ATP-binding" evidence="1">
    <location>
        <begin position="28"/>
        <end position="92"/>
    </location>
</feature>
<gene>
    <name evidence="2" type="primary">Syn1</name>
    <name evidence="2" type="ORF">LOXCUR_R15569</name>
</gene>
<dbReference type="InterPro" id="IPR020898">
    <property type="entry name" value="Synapsin_ATP-bd_dom"/>
</dbReference>
<accession>A0A7K7IPW4</accession>
<sequence length="98" mass="10121">EPEGGAGGAPRRLLVGLHLGGVPGSDPLPTLYGFSHAPCLFAQLARLQRELGHEAFPLVPQRFCNRPRGLLTAPTFPMTVTLSPAPAGVGQVSGVGRG</sequence>
<dbReference type="EMBL" id="VZSM01003099">
    <property type="protein sequence ID" value="NWY96123.1"/>
    <property type="molecule type" value="Genomic_DNA"/>
</dbReference>
<dbReference type="Proteomes" id="UP000564784">
    <property type="component" value="Unassembled WGS sequence"/>
</dbReference>
<feature type="non-terminal residue" evidence="2">
    <location>
        <position position="1"/>
    </location>
</feature>